<evidence type="ECO:0000313" key="2">
    <source>
        <dbReference type="Proteomes" id="UP000195667"/>
    </source>
</evidence>
<name>A0A1R4GYW0_9GAMM</name>
<dbReference type="Proteomes" id="UP000195667">
    <property type="component" value="Unassembled WGS sequence"/>
</dbReference>
<dbReference type="InterPro" id="IPR035069">
    <property type="entry name" value="TTHA1013/TTHA0281-like"/>
</dbReference>
<organism evidence="1 2">
    <name type="scientific">Crenothrix polyspora</name>
    <dbReference type="NCBI Taxonomy" id="360316"/>
    <lineage>
        <taxon>Bacteria</taxon>
        <taxon>Pseudomonadati</taxon>
        <taxon>Pseudomonadota</taxon>
        <taxon>Gammaproteobacteria</taxon>
        <taxon>Methylococcales</taxon>
        <taxon>Crenotrichaceae</taxon>
        <taxon>Crenothrix</taxon>
    </lineage>
</organism>
<protein>
    <recommendedName>
        <fullName evidence="3">HicB-like antitoxin of toxin-antitoxin system domain-containing protein</fullName>
    </recommendedName>
</protein>
<evidence type="ECO:0000313" key="1">
    <source>
        <dbReference type="EMBL" id="SJM89142.1"/>
    </source>
</evidence>
<accession>A0A1R4GYW0</accession>
<dbReference type="EMBL" id="FUKI01000002">
    <property type="protein sequence ID" value="SJM89142.1"/>
    <property type="molecule type" value="Genomic_DNA"/>
</dbReference>
<dbReference type="SUPFAM" id="SSF143100">
    <property type="entry name" value="TTHA1013/TTHA0281-like"/>
    <property type="match status" value="1"/>
</dbReference>
<proteinExistence type="predicted"/>
<gene>
    <name evidence="1" type="ORF">CRENPOLYSF1_100034</name>
</gene>
<sequence>MTTMHYKQLTAIIHKEDDAFVSFCPELDIASQGSDIEEAKSNLKEAVELFFECASEEEVKQRYFGETYISSMEVAFG</sequence>
<dbReference type="Gene3D" id="3.30.160.250">
    <property type="match status" value="1"/>
</dbReference>
<evidence type="ECO:0008006" key="3">
    <source>
        <dbReference type="Google" id="ProtNLM"/>
    </source>
</evidence>
<keyword evidence="2" id="KW-1185">Reference proteome</keyword>
<dbReference type="PANTHER" id="PTHR34504">
    <property type="entry name" value="ANTITOXIN HICB"/>
    <property type="match status" value="1"/>
</dbReference>
<dbReference type="InterPro" id="IPR051404">
    <property type="entry name" value="TA_system_antitoxin"/>
</dbReference>
<reference evidence="2" key="1">
    <citation type="submission" date="2017-02" db="EMBL/GenBank/DDBJ databases">
        <authorList>
            <person name="Daims H."/>
        </authorList>
    </citation>
    <scope>NUCLEOTIDE SEQUENCE [LARGE SCALE GENOMIC DNA]</scope>
</reference>
<dbReference type="PANTHER" id="PTHR34504:SF2">
    <property type="entry name" value="UPF0150 PROTEIN SSL0259"/>
    <property type="match status" value="1"/>
</dbReference>
<dbReference type="AlphaFoldDB" id="A0A1R4GYW0"/>